<gene>
    <name evidence="1" type="ORF">PWN146_01499</name>
</gene>
<name>A0A1C3HCQ1_SERMA</name>
<accession>A0A1C3HCQ1</accession>
<protein>
    <submittedName>
        <fullName evidence="1">Uncharacterized protein</fullName>
    </submittedName>
</protein>
<dbReference type="EMBL" id="LT575490">
    <property type="protein sequence ID" value="SAY42812.1"/>
    <property type="molecule type" value="Genomic_DNA"/>
</dbReference>
<organism evidence="1">
    <name type="scientific">Serratia marcescens</name>
    <dbReference type="NCBI Taxonomy" id="615"/>
    <lineage>
        <taxon>Bacteria</taxon>
        <taxon>Pseudomonadati</taxon>
        <taxon>Pseudomonadota</taxon>
        <taxon>Gammaproteobacteria</taxon>
        <taxon>Enterobacterales</taxon>
        <taxon>Yersiniaceae</taxon>
        <taxon>Serratia</taxon>
    </lineage>
</organism>
<dbReference type="AlphaFoldDB" id="A0A1C3HCQ1"/>
<sequence length="62" mass="6615">MTQSSPCADVCLCRSAYGPVAGRPTAIPTRFSRRLSSSFPAASLNDVARLTAEDQEGKCHDD</sequence>
<proteinExistence type="predicted"/>
<evidence type="ECO:0000313" key="1">
    <source>
        <dbReference type="EMBL" id="SAY42812.1"/>
    </source>
</evidence>
<reference evidence="1" key="1">
    <citation type="submission" date="2016-05" db="EMBL/GenBank/DDBJ databases">
        <authorList>
            <person name="Cock P.J.A."/>
            <person name="Cock P.J.A."/>
        </authorList>
    </citation>
    <scope>NUCLEOTIDE SEQUENCE</scope>
    <source>
        <strain evidence="1">PWN146_assembly</strain>
    </source>
</reference>